<feature type="transmembrane region" description="Helical" evidence="2">
    <location>
        <begin position="203"/>
        <end position="220"/>
    </location>
</feature>
<evidence type="ECO:0000313" key="4">
    <source>
        <dbReference type="Proteomes" id="UP000198287"/>
    </source>
</evidence>
<keyword evidence="2" id="KW-1133">Transmembrane helix</keyword>
<dbReference type="Gene3D" id="1.20.1250.20">
    <property type="entry name" value="MFS general substrate transporter like domains"/>
    <property type="match status" value="1"/>
</dbReference>
<feature type="transmembrane region" description="Helical" evidence="2">
    <location>
        <begin position="457"/>
        <end position="478"/>
    </location>
</feature>
<feature type="transmembrane region" description="Helical" evidence="2">
    <location>
        <begin position="426"/>
        <end position="445"/>
    </location>
</feature>
<organism evidence="3 4">
    <name type="scientific">Folsomia candida</name>
    <name type="common">Springtail</name>
    <dbReference type="NCBI Taxonomy" id="158441"/>
    <lineage>
        <taxon>Eukaryota</taxon>
        <taxon>Metazoa</taxon>
        <taxon>Ecdysozoa</taxon>
        <taxon>Arthropoda</taxon>
        <taxon>Hexapoda</taxon>
        <taxon>Collembola</taxon>
        <taxon>Entomobryomorpha</taxon>
        <taxon>Isotomoidea</taxon>
        <taxon>Isotomidae</taxon>
        <taxon>Proisotominae</taxon>
        <taxon>Folsomia</taxon>
    </lineage>
</organism>
<feature type="transmembrane region" description="Helical" evidence="2">
    <location>
        <begin position="393"/>
        <end position="414"/>
    </location>
</feature>
<reference evidence="3 4" key="1">
    <citation type="submission" date="2015-12" db="EMBL/GenBank/DDBJ databases">
        <title>The genome of Folsomia candida.</title>
        <authorList>
            <person name="Faddeeva A."/>
            <person name="Derks M.F."/>
            <person name="Anvar Y."/>
            <person name="Smit S."/>
            <person name="Van Straalen N."/>
            <person name="Roelofs D."/>
        </authorList>
    </citation>
    <scope>NUCLEOTIDE SEQUENCE [LARGE SCALE GENOMIC DNA]</scope>
    <source>
        <strain evidence="3 4">VU population</strain>
        <tissue evidence="3">Whole body</tissue>
    </source>
</reference>
<feature type="transmembrane region" description="Helical" evidence="2">
    <location>
        <begin position="84"/>
        <end position="104"/>
    </location>
</feature>
<dbReference type="AlphaFoldDB" id="A0A226DBA1"/>
<dbReference type="OMA" id="CNILQQV"/>
<keyword evidence="2" id="KW-0812">Transmembrane</keyword>
<feature type="transmembrane region" description="Helical" evidence="2">
    <location>
        <begin position="136"/>
        <end position="157"/>
    </location>
</feature>
<dbReference type="OrthoDB" id="6341381at2759"/>
<dbReference type="Proteomes" id="UP000198287">
    <property type="component" value="Unassembled WGS sequence"/>
</dbReference>
<feature type="region of interest" description="Disordered" evidence="1">
    <location>
        <begin position="242"/>
        <end position="268"/>
    </location>
</feature>
<keyword evidence="2" id="KW-0472">Membrane</keyword>
<dbReference type="SUPFAM" id="SSF103473">
    <property type="entry name" value="MFS general substrate transporter"/>
    <property type="match status" value="1"/>
</dbReference>
<dbReference type="EMBL" id="LNIX01000027">
    <property type="protein sequence ID" value="OXA42188.1"/>
    <property type="molecule type" value="Genomic_DNA"/>
</dbReference>
<dbReference type="PANTHER" id="PTHR20765">
    <property type="entry name" value="SOLUTE CARRIER FAMILY 43 MEMBER 3-RELATED"/>
    <property type="match status" value="1"/>
</dbReference>
<evidence type="ECO:0000256" key="1">
    <source>
        <dbReference type="SAM" id="MobiDB-lite"/>
    </source>
</evidence>
<dbReference type="PANTHER" id="PTHR20765:SF1">
    <property type="entry name" value="EQUILIBRATIVE NUCLEOBASE TRANSPORTER 1"/>
    <property type="match status" value="1"/>
</dbReference>
<feature type="transmembrane region" description="Helical" evidence="2">
    <location>
        <begin position="111"/>
        <end position="130"/>
    </location>
</feature>
<dbReference type="InterPro" id="IPR036259">
    <property type="entry name" value="MFS_trans_sf"/>
</dbReference>
<comment type="caution">
    <text evidence="3">The sequence shown here is derived from an EMBL/GenBank/DDBJ whole genome shotgun (WGS) entry which is preliminary data.</text>
</comment>
<sequence>MHLWKRIVFIGIGFFESLTVTGIIFGWPALVHVFQLEGIFSHFCLEDAKSQGEYNTNGTEFANTSDTNSSIIIRCPRQDNMFGLLYSLMIAMYGIPSALVGFSLDYAGLRFTRVTSGAMMIGGFIWVGLATAANPWMVWPGMLLISFGSNGMRLSSLQCGNAWPAKRSTIMFCYTSAHAASTLVFLMFQYANAAGISLRSTSFVMSAVCGITLISSFILPKMKVEYQPKLSLGNNEVNDADNNSIPLNKINTDTEESKGNQSPSGKEPDVKIPLGLSIKTMSFVFHNVWLVNIYMTRFYVTSFNTWAWKTTDDPNQIAFYNSFSGICLIISPFINPIGGLITDFMTKRADKKNDPIERLAAKFRAPAFVLTLASALTLAVYICKISYSPNAVYVSIVLISIVRPISIASLYSYVQLRFYPEHFNRLTGISYTIISIVGLLQYPQYLWLFKSEESYLWASYTFCFMILLTFISPGHLLVTSLTRKFAAKEIRNRK</sequence>
<keyword evidence="4" id="KW-1185">Reference proteome</keyword>
<accession>A0A226DBA1</accession>
<evidence type="ECO:0000313" key="3">
    <source>
        <dbReference type="EMBL" id="OXA42188.1"/>
    </source>
</evidence>
<name>A0A226DBA1_FOLCA</name>
<feature type="transmembrane region" description="Helical" evidence="2">
    <location>
        <begin position="169"/>
        <end position="191"/>
    </location>
</feature>
<evidence type="ECO:0000256" key="2">
    <source>
        <dbReference type="SAM" id="Phobius"/>
    </source>
</evidence>
<dbReference type="InterPro" id="IPR027197">
    <property type="entry name" value="SLC43A3"/>
</dbReference>
<feature type="transmembrane region" description="Helical" evidence="2">
    <location>
        <begin position="281"/>
        <end position="300"/>
    </location>
</feature>
<feature type="transmembrane region" description="Helical" evidence="2">
    <location>
        <begin position="365"/>
        <end position="387"/>
    </location>
</feature>
<feature type="transmembrane region" description="Helical" evidence="2">
    <location>
        <begin position="320"/>
        <end position="344"/>
    </location>
</feature>
<gene>
    <name evidence="3" type="ORF">Fcan01_23134</name>
</gene>
<protein>
    <submittedName>
        <fullName evidence="3">Large neutral amino acids transporter small subunit 4</fullName>
    </submittedName>
</protein>
<proteinExistence type="predicted"/>
<feature type="compositionally biased region" description="Polar residues" evidence="1">
    <location>
        <begin position="242"/>
        <end position="251"/>
    </location>
</feature>
<feature type="transmembrane region" description="Helical" evidence="2">
    <location>
        <begin position="7"/>
        <end position="27"/>
    </location>
</feature>